<dbReference type="Pfam" id="PF03773">
    <property type="entry name" value="ArsP_1"/>
    <property type="match status" value="1"/>
</dbReference>
<keyword evidence="5 7" id="KW-1133">Transmembrane helix</keyword>
<evidence type="ECO:0000256" key="2">
    <source>
        <dbReference type="ARBA" id="ARBA00006386"/>
    </source>
</evidence>
<feature type="transmembrane region" description="Helical" evidence="7">
    <location>
        <begin position="20"/>
        <end position="37"/>
    </location>
</feature>
<feature type="transmembrane region" description="Helical" evidence="7">
    <location>
        <begin position="185"/>
        <end position="205"/>
    </location>
</feature>
<keyword evidence="6 7" id="KW-0472">Membrane</keyword>
<dbReference type="PANTHER" id="PTHR34184:SF4">
    <property type="entry name" value="UPF0718 PROTEIN YCGR"/>
    <property type="match status" value="1"/>
</dbReference>
<dbReference type="EMBL" id="JACVDA010000015">
    <property type="protein sequence ID" value="MBK1468840.1"/>
    <property type="molecule type" value="Genomic_DNA"/>
</dbReference>
<comment type="caution">
    <text evidence="8">The sequence shown here is derived from an EMBL/GenBank/DDBJ whole genome shotgun (WGS) entry which is preliminary data.</text>
</comment>
<gene>
    <name evidence="8" type="ORF">IBJ83_05855</name>
</gene>
<evidence type="ECO:0000313" key="9">
    <source>
        <dbReference type="Proteomes" id="UP000823123"/>
    </source>
</evidence>
<evidence type="ECO:0000256" key="6">
    <source>
        <dbReference type="ARBA" id="ARBA00023136"/>
    </source>
</evidence>
<feature type="transmembrane region" description="Helical" evidence="7">
    <location>
        <begin position="330"/>
        <end position="349"/>
    </location>
</feature>
<keyword evidence="3" id="KW-1003">Cell membrane</keyword>
<dbReference type="InterPro" id="IPR052923">
    <property type="entry name" value="UPF0718"/>
</dbReference>
<feature type="transmembrane region" description="Helical" evidence="7">
    <location>
        <begin position="279"/>
        <end position="300"/>
    </location>
</feature>
<proteinExistence type="inferred from homology"/>
<dbReference type="PANTHER" id="PTHR34184">
    <property type="entry name" value="UPF0718 PROTEIN YCGR"/>
    <property type="match status" value="1"/>
</dbReference>
<evidence type="ECO:0000256" key="4">
    <source>
        <dbReference type="ARBA" id="ARBA00022692"/>
    </source>
</evidence>
<dbReference type="RefSeq" id="WP_201275740.1">
    <property type="nucleotide sequence ID" value="NZ_AP038371.1"/>
</dbReference>
<evidence type="ECO:0000313" key="8">
    <source>
        <dbReference type="EMBL" id="MBK1468840.1"/>
    </source>
</evidence>
<organism evidence="8 9">
    <name type="scientific">Parvimonas parva</name>
    <dbReference type="NCBI Taxonomy" id="2769485"/>
    <lineage>
        <taxon>Bacteria</taxon>
        <taxon>Bacillati</taxon>
        <taxon>Bacillota</taxon>
        <taxon>Tissierellia</taxon>
        <taxon>Tissierellales</taxon>
        <taxon>Peptoniphilaceae</taxon>
        <taxon>Parvimonas</taxon>
    </lineage>
</organism>
<sequence>MFDYIKEIILRSVELLNGASTWLVISLFIAGLMRNIISPVRLQKSLGNKKISSIFKITGYSLLLPVCSCGSVPIGISLYYSGAYAGPTLAFLASSPVLNPAALILSFGLLGKQLALINIFAGITLPIIIGIIGNLVAGKELRNEMVAEEISHIDLEEEKKKSIKTKISEGMEWVRNDFAITLSKYVVYGMLFGGFVLTIFPESFIQKYLGDPGLLSLWNVAVLASLMYVCAVGHIPLIAALIASGASPGAAITFLMAGAATNIPEIISIGKMIGKRTATIYTVVISAYAMFIGFMTNKLLMPGFQRQMKYDEVTNAINYANKMMLSFPEWFKYVCSAIVFYFFLKSAFFKLRNYYYRKKEN</sequence>
<comment type="similarity">
    <text evidence="2">Belongs to the UPF0718 family.</text>
</comment>
<feature type="transmembrane region" description="Helical" evidence="7">
    <location>
        <begin position="88"/>
        <end position="110"/>
    </location>
</feature>
<accession>A0ABS1CBI7</accession>
<dbReference type="InterPro" id="IPR005524">
    <property type="entry name" value="DUF318"/>
</dbReference>
<name>A0ABS1CBI7_9FIRM</name>
<feature type="transmembrane region" description="Helical" evidence="7">
    <location>
        <begin position="117"/>
        <end position="137"/>
    </location>
</feature>
<evidence type="ECO:0000256" key="5">
    <source>
        <dbReference type="ARBA" id="ARBA00022989"/>
    </source>
</evidence>
<dbReference type="NCBIfam" id="NF040736">
    <property type="entry name" value="efflux_SaoE"/>
    <property type="match status" value="1"/>
</dbReference>
<evidence type="ECO:0000256" key="3">
    <source>
        <dbReference type="ARBA" id="ARBA00022475"/>
    </source>
</evidence>
<comment type="subcellular location">
    <subcellularLocation>
        <location evidence="1">Cell membrane</location>
        <topology evidence="1">Multi-pass membrane protein</topology>
    </subcellularLocation>
</comment>
<keyword evidence="4 7" id="KW-0812">Transmembrane</keyword>
<dbReference type="Proteomes" id="UP000823123">
    <property type="component" value="Unassembled WGS sequence"/>
</dbReference>
<protein>
    <submittedName>
        <fullName evidence="8">Permease</fullName>
    </submittedName>
</protein>
<feature type="transmembrane region" description="Helical" evidence="7">
    <location>
        <begin position="249"/>
        <end position="267"/>
    </location>
</feature>
<evidence type="ECO:0000256" key="7">
    <source>
        <dbReference type="SAM" id="Phobius"/>
    </source>
</evidence>
<feature type="transmembrane region" description="Helical" evidence="7">
    <location>
        <begin position="217"/>
        <end position="243"/>
    </location>
</feature>
<feature type="transmembrane region" description="Helical" evidence="7">
    <location>
        <begin position="57"/>
        <end position="82"/>
    </location>
</feature>
<keyword evidence="9" id="KW-1185">Reference proteome</keyword>
<evidence type="ECO:0000256" key="1">
    <source>
        <dbReference type="ARBA" id="ARBA00004651"/>
    </source>
</evidence>
<reference evidence="8 9" key="1">
    <citation type="submission" date="2020-09" db="EMBL/GenBank/DDBJ databases">
        <title>Parvimonas S3374 sp. nov.</title>
        <authorList>
            <person name="Buhl M."/>
        </authorList>
    </citation>
    <scope>NUCLEOTIDE SEQUENCE [LARGE SCALE GENOMIC DNA]</scope>
    <source>
        <strain evidence="8 9">S3374</strain>
    </source>
</reference>